<dbReference type="Proteomes" id="UP001589608">
    <property type="component" value="Unassembled WGS sequence"/>
</dbReference>
<dbReference type="GO" id="GO:0005524">
    <property type="term" value="F:ATP binding"/>
    <property type="evidence" value="ECO:0007669"/>
    <property type="project" value="UniProtKB-KW"/>
</dbReference>
<dbReference type="RefSeq" id="WP_223105026.1">
    <property type="nucleotide sequence ID" value="NZ_CP061913.1"/>
</dbReference>
<dbReference type="Gene3D" id="3.30.565.10">
    <property type="entry name" value="Histidine kinase-like ATPase, C-terminal domain"/>
    <property type="match status" value="1"/>
</dbReference>
<feature type="region of interest" description="Disordered" evidence="1">
    <location>
        <begin position="196"/>
        <end position="215"/>
    </location>
</feature>
<keyword evidence="3" id="KW-1185">Reference proteome</keyword>
<dbReference type="SUPFAM" id="SSF55874">
    <property type="entry name" value="ATPase domain of HSP90 chaperone/DNA topoisomerase II/histidine kinase"/>
    <property type="match status" value="1"/>
</dbReference>
<gene>
    <name evidence="2" type="ORF">ACFFTR_27665</name>
</gene>
<keyword evidence="2" id="KW-0067">ATP-binding</keyword>
<dbReference type="EMBL" id="JBHMCA010000051">
    <property type="protein sequence ID" value="MFB9446885.1"/>
    <property type="molecule type" value="Genomic_DNA"/>
</dbReference>
<accession>A0ABV5MDF5</accession>
<evidence type="ECO:0000256" key="1">
    <source>
        <dbReference type="SAM" id="MobiDB-lite"/>
    </source>
</evidence>
<reference evidence="2 3" key="1">
    <citation type="submission" date="2024-09" db="EMBL/GenBank/DDBJ databases">
        <authorList>
            <person name="Sun Q."/>
            <person name="Mori K."/>
        </authorList>
    </citation>
    <scope>NUCLEOTIDE SEQUENCE [LARGE SCALE GENOMIC DNA]</scope>
    <source>
        <strain evidence="2 3">JCM 3307</strain>
    </source>
</reference>
<sequence>MMTVKVQHHLDEEIIGISVGGVLSMESKHRLRSSIGKSLVACPRAVIVDLTDFDDPTGTAAPLFQAAQRRSFRDHGVSLMYVVPARGQLRARLANPFWHRALRLYRTRADAYASARRGPPAPDRFVLALEPDDFAPSRARLLVHDACRLWDVPEVATAACRIVFELVHNAVRHAGTGMHLTVSRRGNYLHIGVRDGDSRPPVKLPPRGPAAAPGDGLRIVDRDATAWGCLRNAGGKIAWAAIWLPPGKPPKDETRH</sequence>
<proteinExistence type="predicted"/>
<evidence type="ECO:0000313" key="2">
    <source>
        <dbReference type="EMBL" id="MFB9446885.1"/>
    </source>
</evidence>
<evidence type="ECO:0000313" key="3">
    <source>
        <dbReference type="Proteomes" id="UP001589608"/>
    </source>
</evidence>
<dbReference type="CDD" id="cd16936">
    <property type="entry name" value="HATPase_RsbW-like"/>
    <property type="match status" value="1"/>
</dbReference>
<keyword evidence="2" id="KW-0547">Nucleotide-binding</keyword>
<organism evidence="2 3">
    <name type="scientific">Dactylosporangium vinaceum</name>
    <dbReference type="NCBI Taxonomy" id="53362"/>
    <lineage>
        <taxon>Bacteria</taxon>
        <taxon>Bacillati</taxon>
        <taxon>Actinomycetota</taxon>
        <taxon>Actinomycetes</taxon>
        <taxon>Micromonosporales</taxon>
        <taxon>Micromonosporaceae</taxon>
        <taxon>Dactylosporangium</taxon>
    </lineage>
</organism>
<comment type="caution">
    <text evidence="2">The sequence shown here is derived from an EMBL/GenBank/DDBJ whole genome shotgun (WGS) entry which is preliminary data.</text>
</comment>
<protein>
    <submittedName>
        <fullName evidence="2">ATP-binding protein</fullName>
    </submittedName>
</protein>
<dbReference type="PANTHER" id="PTHR35526:SF3">
    <property type="entry name" value="ANTI-SIGMA-F FACTOR RSBW"/>
    <property type="match status" value="1"/>
</dbReference>
<dbReference type="InterPro" id="IPR050267">
    <property type="entry name" value="Anti-sigma-factor_SerPK"/>
</dbReference>
<dbReference type="PANTHER" id="PTHR35526">
    <property type="entry name" value="ANTI-SIGMA-F FACTOR RSBW-RELATED"/>
    <property type="match status" value="1"/>
</dbReference>
<name>A0ABV5MDF5_9ACTN</name>
<dbReference type="InterPro" id="IPR036890">
    <property type="entry name" value="HATPase_C_sf"/>
</dbReference>